<accession>A0A3Q3MNV6</accession>
<dbReference type="Proteomes" id="UP000261660">
    <property type="component" value="Unplaced"/>
</dbReference>
<dbReference type="SUPFAM" id="SSF48350">
    <property type="entry name" value="GTPase activation domain, GAP"/>
    <property type="match status" value="1"/>
</dbReference>
<reference evidence="2" key="2">
    <citation type="submission" date="2025-09" db="UniProtKB">
        <authorList>
            <consortium name="Ensembl"/>
        </authorList>
    </citation>
    <scope>IDENTIFICATION</scope>
</reference>
<evidence type="ECO:0000313" key="2">
    <source>
        <dbReference type="Ensembl" id="ENSLBEP00000022095.1"/>
    </source>
</evidence>
<dbReference type="Pfam" id="PF00620">
    <property type="entry name" value="RhoGAP"/>
    <property type="match status" value="1"/>
</dbReference>
<dbReference type="InterPro" id="IPR008936">
    <property type="entry name" value="Rho_GTPase_activation_prot"/>
</dbReference>
<dbReference type="PANTHER" id="PTHR15904:SF18">
    <property type="entry name" value="PROTEIN FAM13A"/>
    <property type="match status" value="1"/>
</dbReference>
<dbReference type="GeneTree" id="ENSGT00950000183033"/>
<reference evidence="2" key="1">
    <citation type="submission" date="2025-08" db="UniProtKB">
        <authorList>
            <consortium name="Ensembl"/>
        </authorList>
    </citation>
    <scope>IDENTIFICATION</scope>
</reference>
<dbReference type="PROSITE" id="PS50238">
    <property type="entry name" value="RHOGAP"/>
    <property type="match status" value="1"/>
</dbReference>
<proteinExistence type="predicted"/>
<dbReference type="InterPro" id="IPR000198">
    <property type="entry name" value="RhoGAP_dom"/>
</dbReference>
<sequence>MGAGALTICHNKTAVQVKEDMKKMVHIPILRPRTVAAKHIKLFGATLSELKDKGLMEDNVPLVLRKMVEYLRKHALHQEGLFRVNGNVRAVETLKQRLESREEVDLLAESDSCTVASLLKLTRTRPNSILSAYRPKYQVGDDVSSSDMRDILQQLPEVHLSLLRYLCHFLTHVECNHKENRMTALNLATVFGPSVFQ</sequence>
<organism evidence="2 3">
    <name type="scientific">Labrus bergylta</name>
    <name type="common">ballan wrasse</name>
    <dbReference type="NCBI Taxonomy" id="56723"/>
    <lineage>
        <taxon>Eukaryota</taxon>
        <taxon>Metazoa</taxon>
        <taxon>Chordata</taxon>
        <taxon>Craniata</taxon>
        <taxon>Vertebrata</taxon>
        <taxon>Euteleostomi</taxon>
        <taxon>Actinopterygii</taxon>
        <taxon>Neopterygii</taxon>
        <taxon>Teleostei</taxon>
        <taxon>Neoteleostei</taxon>
        <taxon>Acanthomorphata</taxon>
        <taxon>Eupercaria</taxon>
        <taxon>Labriformes</taxon>
        <taxon>Labridae</taxon>
        <taxon>Labrus</taxon>
    </lineage>
</organism>
<dbReference type="Gene3D" id="1.10.555.10">
    <property type="entry name" value="Rho GTPase activation protein"/>
    <property type="match status" value="1"/>
</dbReference>
<dbReference type="SMART" id="SM00324">
    <property type="entry name" value="RhoGAP"/>
    <property type="match status" value="1"/>
</dbReference>
<dbReference type="InterPro" id="IPR039102">
    <property type="entry name" value="FAM13"/>
</dbReference>
<dbReference type="Ensembl" id="ENSLBET00000023263.1">
    <property type="protein sequence ID" value="ENSLBEP00000022095.1"/>
    <property type="gene ID" value="ENSLBEG00000016968.1"/>
</dbReference>
<evidence type="ECO:0000259" key="1">
    <source>
        <dbReference type="PROSITE" id="PS50238"/>
    </source>
</evidence>
<keyword evidence="3" id="KW-1185">Reference proteome</keyword>
<protein>
    <recommendedName>
        <fullName evidence="1">Rho-GAP domain-containing protein</fullName>
    </recommendedName>
</protein>
<dbReference type="AlphaFoldDB" id="A0A3Q3MNV6"/>
<dbReference type="PANTHER" id="PTHR15904">
    <property type="entry name" value="FAM13"/>
    <property type="match status" value="1"/>
</dbReference>
<evidence type="ECO:0000313" key="3">
    <source>
        <dbReference type="Proteomes" id="UP000261660"/>
    </source>
</evidence>
<dbReference type="GO" id="GO:0007165">
    <property type="term" value="P:signal transduction"/>
    <property type="evidence" value="ECO:0007669"/>
    <property type="project" value="InterPro"/>
</dbReference>
<dbReference type="InParanoid" id="A0A3Q3MNV6"/>
<name>A0A3Q3MNV6_9LABR</name>
<feature type="domain" description="Rho-GAP" evidence="1">
    <location>
        <begin position="45"/>
        <end position="197"/>
    </location>
</feature>
<dbReference type="STRING" id="56723.ENSLBEP00000022095"/>